<evidence type="ECO:0000256" key="12">
    <source>
        <dbReference type="SAM" id="Coils"/>
    </source>
</evidence>
<organism evidence="14 15">
    <name type="scientific">Aphidius gifuensis</name>
    <name type="common">Parasitoid wasp</name>
    <dbReference type="NCBI Taxonomy" id="684658"/>
    <lineage>
        <taxon>Eukaryota</taxon>
        <taxon>Metazoa</taxon>
        <taxon>Ecdysozoa</taxon>
        <taxon>Arthropoda</taxon>
        <taxon>Hexapoda</taxon>
        <taxon>Insecta</taxon>
        <taxon>Pterygota</taxon>
        <taxon>Neoptera</taxon>
        <taxon>Endopterygota</taxon>
        <taxon>Hymenoptera</taxon>
        <taxon>Apocrita</taxon>
        <taxon>Ichneumonoidea</taxon>
        <taxon>Braconidae</taxon>
        <taxon>Aphidiinae</taxon>
        <taxon>Aphidius</taxon>
    </lineage>
</organism>
<keyword evidence="8 10" id="KW-0505">Motor protein</keyword>
<evidence type="ECO:0000256" key="9">
    <source>
        <dbReference type="ARBA" id="ARBA00023212"/>
    </source>
</evidence>
<evidence type="ECO:0000256" key="5">
    <source>
        <dbReference type="ARBA" id="ARBA00022741"/>
    </source>
</evidence>
<evidence type="ECO:0000256" key="4">
    <source>
        <dbReference type="ARBA" id="ARBA00022701"/>
    </source>
</evidence>
<evidence type="ECO:0000256" key="10">
    <source>
        <dbReference type="PROSITE-ProRule" id="PRU00283"/>
    </source>
</evidence>
<dbReference type="PANTHER" id="PTHR47970:SF29">
    <property type="entry name" value="KINESIN FAMILY MEMBER 20B"/>
    <property type="match status" value="1"/>
</dbReference>
<dbReference type="GO" id="GO:0005634">
    <property type="term" value="C:nucleus"/>
    <property type="evidence" value="ECO:0007669"/>
    <property type="project" value="TreeGrafter"/>
</dbReference>
<dbReference type="Gene3D" id="3.40.850.10">
    <property type="entry name" value="Kinesin motor domain"/>
    <property type="match status" value="1"/>
</dbReference>
<evidence type="ECO:0000256" key="8">
    <source>
        <dbReference type="ARBA" id="ARBA00023175"/>
    </source>
</evidence>
<dbReference type="Proteomes" id="UP000639338">
    <property type="component" value="Unassembled WGS sequence"/>
</dbReference>
<evidence type="ECO:0000256" key="7">
    <source>
        <dbReference type="ARBA" id="ARBA00023054"/>
    </source>
</evidence>
<dbReference type="Pfam" id="PF00225">
    <property type="entry name" value="Kinesin"/>
    <property type="match status" value="1"/>
</dbReference>
<dbReference type="GO" id="GO:0051231">
    <property type="term" value="P:spindle elongation"/>
    <property type="evidence" value="ECO:0007669"/>
    <property type="project" value="TreeGrafter"/>
</dbReference>
<dbReference type="SMART" id="SM00129">
    <property type="entry name" value="KISc"/>
    <property type="match status" value="1"/>
</dbReference>
<dbReference type="GO" id="GO:0090307">
    <property type="term" value="P:mitotic spindle assembly"/>
    <property type="evidence" value="ECO:0007669"/>
    <property type="project" value="TreeGrafter"/>
</dbReference>
<keyword evidence="6 10" id="KW-0067">ATP-binding</keyword>
<dbReference type="OrthoDB" id="2403182at2759"/>
<dbReference type="GO" id="GO:0005876">
    <property type="term" value="C:spindle microtubule"/>
    <property type="evidence" value="ECO:0007669"/>
    <property type="project" value="TreeGrafter"/>
</dbReference>
<proteinExistence type="inferred from homology"/>
<keyword evidence="5 10" id="KW-0547">Nucleotide-binding</keyword>
<keyword evidence="7 12" id="KW-0175">Coiled coil</keyword>
<comment type="subcellular location">
    <subcellularLocation>
        <location evidence="1">Cytoplasm</location>
        <location evidence="1">Cytoskeleton</location>
        <location evidence="1">Spindle</location>
    </subcellularLocation>
</comment>
<feature type="coiled-coil region" evidence="12">
    <location>
        <begin position="581"/>
        <end position="640"/>
    </location>
</feature>
<dbReference type="InterPro" id="IPR027417">
    <property type="entry name" value="P-loop_NTPase"/>
</dbReference>
<feature type="domain" description="Kinesin motor" evidence="13">
    <location>
        <begin position="28"/>
        <end position="445"/>
    </location>
</feature>
<evidence type="ECO:0000256" key="11">
    <source>
        <dbReference type="RuleBase" id="RU000394"/>
    </source>
</evidence>
<dbReference type="PANTHER" id="PTHR47970">
    <property type="entry name" value="KINESIN-LIKE PROTEIN KIF11"/>
    <property type="match status" value="1"/>
</dbReference>
<keyword evidence="15" id="KW-1185">Reference proteome</keyword>
<keyword evidence="3" id="KW-0597">Phosphoprotein</keyword>
<comment type="similarity">
    <text evidence="10 11">Belongs to the TRAFAC class myosin-kinesin ATPase superfamily. Kinesin family.</text>
</comment>
<dbReference type="PROSITE" id="PS00411">
    <property type="entry name" value="KINESIN_MOTOR_1"/>
    <property type="match status" value="1"/>
</dbReference>
<protein>
    <recommendedName>
        <fullName evidence="11">Kinesin-like protein</fullName>
    </recommendedName>
</protein>
<dbReference type="GO" id="GO:0072686">
    <property type="term" value="C:mitotic spindle"/>
    <property type="evidence" value="ECO:0007669"/>
    <property type="project" value="TreeGrafter"/>
</dbReference>
<dbReference type="AlphaFoldDB" id="A0A834Y583"/>
<evidence type="ECO:0000256" key="2">
    <source>
        <dbReference type="ARBA" id="ARBA00022490"/>
    </source>
</evidence>
<dbReference type="InterPro" id="IPR019821">
    <property type="entry name" value="Kinesin_motor_CS"/>
</dbReference>
<evidence type="ECO:0000313" key="14">
    <source>
        <dbReference type="EMBL" id="KAF7998097.1"/>
    </source>
</evidence>
<gene>
    <name evidence="14" type="ORF">HCN44_009495</name>
</gene>
<feature type="binding site" evidence="10">
    <location>
        <begin position="114"/>
        <end position="121"/>
    </location>
    <ligand>
        <name>ATP</name>
        <dbReference type="ChEBI" id="CHEBI:30616"/>
    </ligand>
</feature>
<reference evidence="14 15" key="1">
    <citation type="submission" date="2020-08" db="EMBL/GenBank/DDBJ databases">
        <title>Aphidius gifuensis genome sequencing and assembly.</title>
        <authorList>
            <person name="Du Z."/>
        </authorList>
    </citation>
    <scope>NUCLEOTIDE SEQUENCE [LARGE SCALE GENOMIC DNA]</scope>
    <source>
        <strain evidence="14">YNYX2018</strain>
        <tissue evidence="14">Adults</tissue>
    </source>
</reference>
<dbReference type="PRINTS" id="PR00380">
    <property type="entry name" value="KINESINHEAVY"/>
</dbReference>
<accession>A0A834Y583</accession>
<dbReference type="PROSITE" id="PS50067">
    <property type="entry name" value="KINESIN_MOTOR_2"/>
    <property type="match status" value="1"/>
</dbReference>
<dbReference type="GO" id="GO:0008017">
    <property type="term" value="F:microtubule binding"/>
    <property type="evidence" value="ECO:0007669"/>
    <property type="project" value="InterPro"/>
</dbReference>
<name>A0A834Y583_APHGI</name>
<comment type="caution">
    <text evidence="14">The sequence shown here is derived from an EMBL/GenBank/DDBJ whole genome shotgun (WGS) entry which is preliminary data.</text>
</comment>
<dbReference type="SUPFAM" id="SSF52540">
    <property type="entry name" value="P-loop containing nucleoside triphosphate hydrolases"/>
    <property type="match status" value="1"/>
</dbReference>
<dbReference type="GO" id="GO:0005524">
    <property type="term" value="F:ATP binding"/>
    <property type="evidence" value="ECO:0007669"/>
    <property type="project" value="UniProtKB-UniRule"/>
</dbReference>
<evidence type="ECO:0000259" key="13">
    <source>
        <dbReference type="PROSITE" id="PS50067"/>
    </source>
</evidence>
<dbReference type="GO" id="GO:0008574">
    <property type="term" value="F:plus-end-directed microtubule motor activity"/>
    <property type="evidence" value="ECO:0007669"/>
    <property type="project" value="TreeGrafter"/>
</dbReference>
<evidence type="ECO:0000256" key="6">
    <source>
        <dbReference type="ARBA" id="ARBA00022840"/>
    </source>
</evidence>
<dbReference type="InterPro" id="IPR047149">
    <property type="entry name" value="KIF11-like"/>
</dbReference>
<keyword evidence="9" id="KW-0206">Cytoskeleton</keyword>
<keyword evidence="2" id="KW-0963">Cytoplasm</keyword>
<evidence type="ECO:0000313" key="15">
    <source>
        <dbReference type="Proteomes" id="UP000639338"/>
    </source>
</evidence>
<dbReference type="EMBL" id="JACMRX010000001">
    <property type="protein sequence ID" value="KAF7998097.1"/>
    <property type="molecule type" value="Genomic_DNA"/>
</dbReference>
<dbReference type="InterPro" id="IPR001752">
    <property type="entry name" value="Kinesin_motor_dom"/>
</dbReference>
<evidence type="ECO:0000256" key="3">
    <source>
        <dbReference type="ARBA" id="ARBA00022553"/>
    </source>
</evidence>
<dbReference type="GO" id="GO:0007018">
    <property type="term" value="P:microtubule-based movement"/>
    <property type="evidence" value="ECO:0007669"/>
    <property type="project" value="InterPro"/>
</dbReference>
<evidence type="ECO:0000256" key="1">
    <source>
        <dbReference type="ARBA" id="ARBA00004186"/>
    </source>
</evidence>
<dbReference type="InterPro" id="IPR036961">
    <property type="entry name" value="Kinesin_motor_dom_sf"/>
</dbReference>
<keyword evidence="4 11" id="KW-0493">Microtubule</keyword>
<sequence>MKSSRTKMPLSAKKPIKPRNINISSKDPVKVYCRIRPMQKLTDESCIKIISPTTILITPPESSVNYRSNNKDIETSFTKIFEDDATQKIVFNEVALPFVENLLTGKNSLLFTYGVTGSGKTYTMTGDKNDIGMMPRCLDVLFNSIKNNQAKKYIFKSDKMNGFDIQNDNDALLDRQAEINAALTAPKNAKKAKKTIANDSDADMNNQLYTKECDESQIIQIDQDNLYAVFVTYVEIYNKGVYDLLDESDEPRGNILQSKSIKDDGNKHMFVHGVTEVEVTSSDDAFKVFCRGQKKRRVAHTVLNAESSRSHSVFTIRLVQAPLDCDGENIINDKRVIRISQLSLVDLAGSERTNRTNNTGQRLREAGNINNSLMTLRTCLEILRDNQINGTNKIVPYRDSKLTQLFKNFFDGDGSVKMIICINPSNDDYDETIQVIKFSEITQDVQTNKTNVQKIDMGFTPGRRLAYNKIIKDKININNDNNNNINYNFDISFPDVEINNPHDDTTIKNIINFLHQRIDKKNTLQADLSVKNNNFNQILKNVERHNIELRVDNNLLKNCAEKQKEQLNKYCTHVSGTETQNDKLLSKLKKSDELIKTLKQESSNKDHLLNQAQLNQAKLIKDYDLNYKNEINKIKNEQKKLIENGTHKVTVEKKNLEDKLRRTQEVLDIPVSTIVEENNVNVHDAVSKWNKQQSTIIDSKKNKQTVYYNRRNRRSQSAAPKLPHQTREPVKTVMQSNLKNNNNKSRYCLNSREHDSDDVIEVISNIENLKQTSPIIGKKRSSNKYDIENISSDNKRTRVNR</sequence>